<feature type="active site" description="Proton donor" evidence="1">
    <location>
        <position position="272"/>
    </location>
</feature>
<feature type="binding site" evidence="1">
    <location>
        <position position="314"/>
    </location>
    <ligand>
        <name>a divalent metal cation</name>
        <dbReference type="ChEBI" id="CHEBI:60240"/>
    </ligand>
</feature>
<keyword evidence="3" id="KW-1185">Reference proteome</keyword>
<comment type="cofactor">
    <cofactor evidence="1">
        <name>a divalent metal cation</name>
        <dbReference type="ChEBI" id="CHEBI:60240"/>
    </cofactor>
</comment>
<feature type="active site" description="Proton acceptor" evidence="1">
    <location>
        <position position="163"/>
    </location>
</feature>
<dbReference type="Proteomes" id="UP001501166">
    <property type="component" value="Unassembled WGS sequence"/>
</dbReference>
<dbReference type="EMBL" id="BAAACW010000040">
    <property type="protein sequence ID" value="GAA0356445.1"/>
    <property type="molecule type" value="Genomic_DNA"/>
</dbReference>
<feature type="binding site" evidence="1">
    <location>
        <position position="164"/>
    </location>
    <ligand>
        <name>a divalent metal cation</name>
        <dbReference type="ChEBI" id="CHEBI:60240"/>
    </ligand>
</feature>
<organism evidence="2 3">
    <name type="scientific">Alkalibacterium iburiense</name>
    <dbReference type="NCBI Taxonomy" id="290589"/>
    <lineage>
        <taxon>Bacteria</taxon>
        <taxon>Bacillati</taxon>
        <taxon>Bacillota</taxon>
        <taxon>Bacilli</taxon>
        <taxon>Lactobacillales</taxon>
        <taxon>Carnobacteriaceae</taxon>
        <taxon>Alkalibacterium</taxon>
    </lineage>
</organism>
<protein>
    <recommendedName>
        <fullName evidence="1">Tagaturonate/fructuronate epimerase</fullName>
        <shortName evidence="1">D-TagA/D-FruA epimerase</shortName>
        <ecNumber evidence="1">5.1.2.7</ecNumber>
    </recommendedName>
</protein>
<comment type="catalytic activity">
    <reaction evidence="1">
        <text>keto-D-tagaturonate = keto-D-fructuronate</text>
        <dbReference type="Rhea" id="RHEA:51656"/>
        <dbReference type="ChEBI" id="CHEBI:17886"/>
        <dbReference type="ChEBI" id="CHEBI:59881"/>
        <dbReference type="EC" id="5.1.2.7"/>
    </reaction>
</comment>
<dbReference type="InterPro" id="IPR032586">
    <property type="entry name" value="UxaE"/>
</dbReference>
<feature type="binding site" evidence="1">
    <location>
        <position position="346"/>
    </location>
    <ligand>
        <name>a divalent metal cation</name>
        <dbReference type="ChEBI" id="CHEBI:60240"/>
    </ligand>
</feature>
<dbReference type="RefSeq" id="WP_343754014.1">
    <property type="nucleotide sequence ID" value="NZ_BAAACW010000040.1"/>
</dbReference>
<name>A0ABN0X6K1_9LACT</name>
<comment type="similarity">
    <text evidence="1">Belongs to the UxaE family.</text>
</comment>
<sequence length="495" mass="57134">MTIESTRVKEFLNNNKEFQVYEKSVRRLDNSEWMIAKKGLDKVLIVKGDSELLNRLEGELVEDEIKIAPTNHENRLVLNDLFPFTKPRAFGNKVTTMGVGDRLGLASPGHIEVMRNRQVKPILAQQSIRELNLTSRTIYDVLDSAAYAAFQEGYTEGFGADGDHLKEKEDIKLALDAGMTMLTLDCSDHINNDVESYSSDELEEKYKAIPEDERQTFEDRYLNKTFDLNGLTITFSKEELMYNVLLYIDALKYMVLINEEFILPATQEIDFEISIDETETVTQPRSHFFVANELINQNVTVNSLAPRFIGEFQKGVDYMGDIEAFEKDLEKHALIAKHFDYKLSIHSGSDKFSAFPIIAKYTDGLFHLKTAGTNWLEAIRVLAKYNPSLFERMHKYAFENFHVAQAYYHITPDLDSIKPIEEMSAEEYPEYMNDRNARQVWHVTYGVLLTAKNEDGSSQFKEEFFESLIDLEDEYRESLVNHIGKHLDLLNIEER</sequence>
<accession>A0ABN0X6K1</accession>
<comment type="function">
    <text evidence="1">Catalyzes the epimerization of D-tagaturonate (D-TagA) to D-fructuronate (D-FruA).</text>
</comment>
<evidence type="ECO:0000256" key="1">
    <source>
        <dbReference type="HAMAP-Rule" id="MF_02243"/>
    </source>
</evidence>
<proteinExistence type="inferred from homology"/>
<dbReference type="Pfam" id="PF16257">
    <property type="entry name" value="UxaE"/>
    <property type="match status" value="1"/>
</dbReference>
<gene>
    <name evidence="1 2" type="primary">uxaE</name>
    <name evidence="2" type="ORF">GCM10008932_06750</name>
</gene>
<evidence type="ECO:0000313" key="3">
    <source>
        <dbReference type="Proteomes" id="UP001501166"/>
    </source>
</evidence>
<keyword evidence="1" id="KW-0479">Metal-binding</keyword>
<comment type="caution">
    <text evidence="2">The sequence shown here is derived from an EMBL/GenBank/DDBJ whole genome shotgun (WGS) entry which is preliminary data.</text>
</comment>
<reference evidence="2 3" key="1">
    <citation type="journal article" date="2019" name="Int. J. Syst. Evol. Microbiol.">
        <title>The Global Catalogue of Microorganisms (GCM) 10K type strain sequencing project: providing services to taxonomists for standard genome sequencing and annotation.</title>
        <authorList>
            <consortium name="The Broad Institute Genomics Platform"/>
            <consortium name="The Broad Institute Genome Sequencing Center for Infectious Disease"/>
            <person name="Wu L."/>
            <person name="Ma J."/>
        </authorList>
    </citation>
    <scope>NUCLEOTIDE SEQUENCE [LARGE SCALE GENOMIC DNA]</scope>
    <source>
        <strain evidence="2 3">JCM 12662</strain>
    </source>
</reference>
<dbReference type="EC" id="5.1.2.7" evidence="1"/>
<evidence type="ECO:0000313" key="2">
    <source>
        <dbReference type="EMBL" id="GAA0356445.1"/>
    </source>
</evidence>
<keyword evidence="1" id="KW-0413">Isomerase</keyword>
<dbReference type="HAMAP" id="MF_02243">
    <property type="entry name" value="UxaE"/>
    <property type="match status" value="1"/>
</dbReference>